<proteinExistence type="predicted"/>
<keyword evidence="7" id="KW-0501">Molybdenum cofactor biosynthesis</keyword>
<dbReference type="Gene3D" id="3.90.550.10">
    <property type="entry name" value="Spore Coat Polysaccharide Biosynthesis Protein SpsA, Chain A"/>
    <property type="match status" value="1"/>
</dbReference>
<dbReference type="Pfam" id="PF12804">
    <property type="entry name" value="NTP_transf_3"/>
    <property type="match status" value="1"/>
</dbReference>
<dbReference type="CDD" id="cd02503">
    <property type="entry name" value="MobA"/>
    <property type="match status" value="1"/>
</dbReference>
<gene>
    <name evidence="9" type="ORF">V0U79_04940</name>
</gene>
<dbReference type="SUPFAM" id="SSF53448">
    <property type="entry name" value="Nucleotide-diphospho-sugar transferases"/>
    <property type="match status" value="1"/>
</dbReference>
<keyword evidence="9" id="KW-0548">Nucleotidyltransferase</keyword>
<reference evidence="9 10" key="1">
    <citation type="submission" date="2024-01" db="EMBL/GenBank/DDBJ databases">
        <title>Hyphobacterium bacterium isolated from marine sediment.</title>
        <authorList>
            <person name="Zhao S."/>
        </authorList>
    </citation>
    <scope>NUCLEOTIDE SEQUENCE [LARGE SCALE GENOMIC DNA]</scope>
    <source>
        <strain evidence="10">HN65</strain>
    </source>
</reference>
<evidence type="ECO:0000259" key="8">
    <source>
        <dbReference type="Pfam" id="PF12804"/>
    </source>
</evidence>
<dbReference type="InterPro" id="IPR025877">
    <property type="entry name" value="MobA-like_NTP_Trfase"/>
</dbReference>
<dbReference type="GO" id="GO:0061603">
    <property type="term" value="F:molybdenum cofactor guanylyltransferase activity"/>
    <property type="evidence" value="ECO:0007669"/>
    <property type="project" value="UniProtKB-EC"/>
</dbReference>
<feature type="domain" description="MobA-like NTP transferase" evidence="8">
    <location>
        <begin position="12"/>
        <end position="145"/>
    </location>
</feature>
<dbReference type="InterPro" id="IPR013482">
    <property type="entry name" value="Molybde_CF_guanTrfase"/>
</dbReference>
<sequence>MTRAASTRPVAGIILAGGQSRRMGTDKAELEFRGRRLLDLAGDLLSEAGCDSVHVSGRPGLDNAIPDTTSGQGPAHAMLDCLEALGDRIAGILFLPVDMPLLKLADLAPLLDGDPETARAWADHPLPAYVPAAVSRRARDQVRSVRSLLATFPIDWLPLDPGQAARFANLNTQADLTAARKMR</sequence>
<name>A0ABU7LP95_9PROT</name>
<evidence type="ECO:0000256" key="7">
    <source>
        <dbReference type="ARBA" id="ARBA00023150"/>
    </source>
</evidence>
<dbReference type="EMBL" id="JAZDRP010000003">
    <property type="protein sequence ID" value="MEE2525703.1"/>
    <property type="molecule type" value="Genomic_DNA"/>
</dbReference>
<keyword evidence="6" id="KW-0342">GTP-binding</keyword>
<keyword evidence="5" id="KW-0460">Magnesium</keyword>
<evidence type="ECO:0000256" key="2">
    <source>
        <dbReference type="ARBA" id="ARBA00022679"/>
    </source>
</evidence>
<evidence type="ECO:0000313" key="9">
    <source>
        <dbReference type="EMBL" id="MEE2525703.1"/>
    </source>
</evidence>
<dbReference type="PANTHER" id="PTHR19136:SF81">
    <property type="entry name" value="MOLYBDENUM COFACTOR GUANYLYLTRANSFERASE"/>
    <property type="match status" value="1"/>
</dbReference>
<dbReference type="RefSeq" id="WP_330198367.1">
    <property type="nucleotide sequence ID" value="NZ_JAZDRP010000003.1"/>
</dbReference>
<dbReference type="InterPro" id="IPR029044">
    <property type="entry name" value="Nucleotide-diphossugar_trans"/>
</dbReference>
<dbReference type="Proteomes" id="UP001354971">
    <property type="component" value="Unassembled WGS sequence"/>
</dbReference>
<keyword evidence="10" id="KW-1185">Reference proteome</keyword>
<evidence type="ECO:0000256" key="6">
    <source>
        <dbReference type="ARBA" id="ARBA00023134"/>
    </source>
</evidence>
<keyword evidence="4" id="KW-0547">Nucleotide-binding</keyword>
<protein>
    <submittedName>
        <fullName evidence="9">Molybdenum cofactor guanylyltransferase</fullName>
        <ecNumber evidence="9">2.7.7.77</ecNumber>
    </submittedName>
</protein>
<organism evidence="9 10">
    <name type="scientific">Hyphobacterium lacteum</name>
    <dbReference type="NCBI Taxonomy" id="3116575"/>
    <lineage>
        <taxon>Bacteria</taxon>
        <taxon>Pseudomonadati</taxon>
        <taxon>Pseudomonadota</taxon>
        <taxon>Alphaproteobacteria</taxon>
        <taxon>Maricaulales</taxon>
        <taxon>Maricaulaceae</taxon>
        <taxon>Hyphobacterium</taxon>
    </lineage>
</organism>
<keyword evidence="3" id="KW-0479">Metal-binding</keyword>
<evidence type="ECO:0000256" key="1">
    <source>
        <dbReference type="ARBA" id="ARBA00022490"/>
    </source>
</evidence>
<keyword evidence="2 9" id="KW-0808">Transferase</keyword>
<comment type="caution">
    <text evidence="9">The sequence shown here is derived from an EMBL/GenBank/DDBJ whole genome shotgun (WGS) entry which is preliminary data.</text>
</comment>
<evidence type="ECO:0000313" key="10">
    <source>
        <dbReference type="Proteomes" id="UP001354971"/>
    </source>
</evidence>
<evidence type="ECO:0000256" key="5">
    <source>
        <dbReference type="ARBA" id="ARBA00022842"/>
    </source>
</evidence>
<evidence type="ECO:0000256" key="3">
    <source>
        <dbReference type="ARBA" id="ARBA00022723"/>
    </source>
</evidence>
<evidence type="ECO:0000256" key="4">
    <source>
        <dbReference type="ARBA" id="ARBA00022741"/>
    </source>
</evidence>
<dbReference type="PANTHER" id="PTHR19136">
    <property type="entry name" value="MOLYBDENUM COFACTOR GUANYLYLTRANSFERASE"/>
    <property type="match status" value="1"/>
</dbReference>
<keyword evidence="1" id="KW-0963">Cytoplasm</keyword>
<accession>A0ABU7LP95</accession>
<dbReference type="EC" id="2.7.7.77" evidence="9"/>